<evidence type="ECO:0000313" key="1">
    <source>
        <dbReference type="EMBL" id="MDT0648106.1"/>
    </source>
</evidence>
<protein>
    <submittedName>
        <fullName evidence="1">Uncharacterized protein</fullName>
    </submittedName>
</protein>
<organism evidence="1 2">
    <name type="scientific">Autumnicola lenta</name>
    <dbReference type="NCBI Taxonomy" id="3075593"/>
    <lineage>
        <taxon>Bacteria</taxon>
        <taxon>Pseudomonadati</taxon>
        <taxon>Bacteroidota</taxon>
        <taxon>Flavobacteriia</taxon>
        <taxon>Flavobacteriales</taxon>
        <taxon>Flavobacteriaceae</taxon>
        <taxon>Autumnicola</taxon>
    </lineage>
</organism>
<accession>A0ABU3CP97</accession>
<proteinExistence type="predicted"/>
<keyword evidence="2" id="KW-1185">Reference proteome</keyword>
<dbReference type="RefSeq" id="WP_311496205.1">
    <property type="nucleotide sequence ID" value="NZ_JAVRHO010000029.1"/>
</dbReference>
<name>A0ABU3CP97_9FLAO</name>
<dbReference type="EMBL" id="JAVRHO010000029">
    <property type="protein sequence ID" value="MDT0648106.1"/>
    <property type="molecule type" value="Genomic_DNA"/>
</dbReference>
<comment type="caution">
    <text evidence="1">The sequence shown here is derived from an EMBL/GenBank/DDBJ whole genome shotgun (WGS) entry which is preliminary data.</text>
</comment>
<dbReference type="Proteomes" id="UP001245285">
    <property type="component" value="Unassembled WGS sequence"/>
</dbReference>
<sequence>MKYPPVYIIFTQACKYLSREEEQKLIDKLSQLKELKGRPYLNILLKNFDIKVFKDAPLVPEDIWLYNYIKYEITSKTIPRKGLIAKYERKVFLKNV</sequence>
<evidence type="ECO:0000313" key="2">
    <source>
        <dbReference type="Proteomes" id="UP001245285"/>
    </source>
</evidence>
<reference evidence="1 2" key="1">
    <citation type="submission" date="2023-09" db="EMBL/GenBank/DDBJ databases">
        <authorList>
            <person name="Rey-Velasco X."/>
        </authorList>
    </citation>
    <scope>NUCLEOTIDE SEQUENCE [LARGE SCALE GENOMIC DNA]</scope>
    <source>
        <strain evidence="1 2">F260</strain>
    </source>
</reference>
<gene>
    <name evidence="1" type="ORF">RM545_15535</name>
</gene>